<keyword evidence="4 5" id="KW-0802">TPR repeat</keyword>
<evidence type="ECO:0000313" key="10">
    <source>
        <dbReference type="Proteomes" id="UP001429100"/>
    </source>
</evidence>
<dbReference type="Proteomes" id="UP001429100">
    <property type="component" value="Unassembled WGS sequence"/>
</dbReference>
<dbReference type="Pfam" id="PF13414">
    <property type="entry name" value="TPR_11"/>
    <property type="match status" value="1"/>
</dbReference>
<dbReference type="InterPro" id="IPR011990">
    <property type="entry name" value="TPR-like_helical_dom_sf"/>
</dbReference>
<dbReference type="OrthoDB" id="2423701at2759"/>
<keyword evidence="2" id="KW-0963">Cytoplasm</keyword>
<sequence length="326" mass="37644">MTKTAEFYKNKGNELYKQKKFDEALVQYDLAIEIDPNDISFLTNKGAVYLEMGEYQKCLEVCMQALDKRFEVKADFTKVAKAYNRMASCYIKMNELQKAKEMYEKSLLEDNNRHTRTSLKELERLIEKAEKEAYINPELAEKHRIEGNDLFKQKNYPAAKKEYDEAIKRNPSDSRLYSNRAACYMQLLEYPSALIDVQKALDLDPKFTKAWSRKGNIHYFLKEYHKALHAYQEGLKCDPDNKECNEGLKNTMAKIQQVSSSDQIDEEQVAHALADPEIQSLLSDPQFRLVLEQLKQNPATLTQVIQDPTIANGIQKLMAAGILRMG</sequence>
<dbReference type="GO" id="GO:0005737">
    <property type="term" value="C:cytoplasm"/>
    <property type="evidence" value="ECO:0007669"/>
    <property type="project" value="UniProtKB-SubCell"/>
</dbReference>
<reference evidence="9 10" key="3">
    <citation type="submission" date="2017-10" db="EMBL/GenBank/DDBJ databases">
        <title>Consistent, comparative and evidence-based genome annotation and re-annotation for the closely-related species, Cryptosporidium parvum, C. hominis and C. tyzzeri.</title>
        <authorList>
            <person name="Baptista R.P."/>
            <person name="Li Y."/>
            <person name="Sateriale A."/>
            <person name="Striepen B."/>
            <person name="Kissinger J.C."/>
        </authorList>
    </citation>
    <scope>NUCLEOTIDE SEQUENCE [LARGE SCALE GENOMIC DNA]</scope>
    <source>
        <strain evidence="9">30976</strain>
    </source>
</reference>
<feature type="repeat" description="TPR" evidence="5">
    <location>
        <begin position="208"/>
        <end position="241"/>
    </location>
</feature>
<dbReference type="FunFam" id="1.10.260.100:FF:000002">
    <property type="entry name" value="Stress-induced-phosphoprotein 1 (Hsp70/Hsp90-organizing)"/>
    <property type="match status" value="1"/>
</dbReference>
<dbReference type="VEuPathDB" id="CryptoDB:Chro.20201"/>
<keyword evidence="10" id="KW-1185">Reference proteome</keyword>
<dbReference type="Proteomes" id="UP000199752">
    <property type="component" value="Chromosome 2"/>
</dbReference>
<dbReference type="VEuPathDB" id="CryptoDB:CHUDEA2_1850"/>
<dbReference type="VEuPathDB" id="CryptoDB:ChTU502y2012_418g0160"/>
<dbReference type="AlphaFoldDB" id="A0A0S4TBU7"/>
<reference evidence="9 10" key="1">
    <citation type="submission" date="2014-11" db="EMBL/GenBank/DDBJ databases">
        <title>Comparative genomic analysis of Cryptosporidium hominis reveals occurrence of genetic recombination in virulent subtypes.</title>
        <authorList>
            <person name="Guo Y."/>
            <person name="Tang K."/>
            <person name="Frace M."/>
            <person name="Li N."/>
            <person name="Roellig D.M."/>
            <person name="Sammons S."/>
            <person name="Knipe K."/>
            <person name="Rowe L."/>
            <person name="Feng Y."/>
            <person name="Xiao L."/>
        </authorList>
    </citation>
    <scope>NUCLEOTIDE SEQUENCE [LARGE SCALE GENOMIC DNA]</scope>
    <source>
        <strain evidence="9">30976</strain>
    </source>
</reference>
<dbReference type="Pfam" id="PF00515">
    <property type="entry name" value="TPR_1"/>
    <property type="match status" value="1"/>
</dbReference>
<feature type="repeat" description="TPR" evidence="5">
    <location>
        <begin position="80"/>
        <end position="113"/>
    </location>
</feature>
<evidence type="ECO:0000256" key="5">
    <source>
        <dbReference type="PROSITE-ProRule" id="PRU00339"/>
    </source>
</evidence>
<dbReference type="Pfam" id="PF13432">
    <property type="entry name" value="TPR_16"/>
    <property type="match status" value="1"/>
</dbReference>
<dbReference type="SMART" id="SM00028">
    <property type="entry name" value="TPR"/>
    <property type="match status" value="6"/>
</dbReference>
<proteinExistence type="predicted"/>
<evidence type="ECO:0000256" key="3">
    <source>
        <dbReference type="ARBA" id="ARBA00022737"/>
    </source>
</evidence>
<evidence type="ECO:0000259" key="7">
    <source>
        <dbReference type="SMART" id="SM00727"/>
    </source>
</evidence>
<comment type="subcellular location">
    <subcellularLocation>
        <location evidence="1">Cytoplasm</location>
    </subcellularLocation>
</comment>
<evidence type="ECO:0000256" key="2">
    <source>
        <dbReference type="ARBA" id="ARBA00022490"/>
    </source>
</evidence>
<dbReference type="FunFam" id="1.25.40.10:FF:000010">
    <property type="entry name" value="Stress-induced phosphoprotein 1"/>
    <property type="match status" value="1"/>
</dbReference>
<dbReference type="GO" id="GO:0051879">
    <property type="term" value="F:Hsp90 protein binding"/>
    <property type="evidence" value="ECO:0007669"/>
    <property type="project" value="TreeGrafter"/>
</dbReference>
<evidence type="ECO:0000256" key="1">
    <source>
        <dbReference type="ARBA" id="ARBA00004496"/>
    </source>
</evidence>
<dbReference type="PANTHER" id="PTHR22904">
    <property type="entry name" value="TPR REPEAT CONTAINING PROTEIN"/>
    <property type="match status" value="1"/>
</dbReference>
<feature type="repeat" description="TPR" evidence="5">
    <location>
        <begin position="5"/>
        <end position="38"/>
    </location>
</feature>
<dbReference type="Gene3D" id="1.10.260.100">
    <property type="match status" value="1"/>
</dbReference>
<evidence type="ECO:0000256" key="4">
    <source>
        <dbReference type="ARBA" id="ARBA00022803"/>
    </source>
</evidence>
<feature type="repeat" description="TPR" evidence="5">
    <location>
        <begin position="140"/>
        <end position="173"/>
    </location>
</feature>
<dbReference type="PROSITE" id="PS50005">
    <property type="entry name" value="TPR"/>
    <property type="match status" value="5"/>
</dbReference>
<gene>
    <name evidence="8" type="ORF">CHUDEA2_1850</name>
    <name evidence="9" type="ORF">GY17_00002138</name>
</gene>
<dbReference type="Pfam" id="PF13181">
    <property type="entry name" value="TPR_8"/>
    <property type="match status" value="1"/>
</dbReference>
<dbReference type="EMBL" id="JTAI01000039">
    <property type="protein sequence ID" value="PPS95200.1"/>
    <property type="molecule type" value="Genomic_DNA"/>
</dbReference>
<reference evidence="8" key="2">
    <citation type="submission" date="2015-08" db="EMBL/GenBank/DDBJ databases">
        <authorList>
            <person name="Babu N.S."/>
            <person name="Beckwith C.J."/>
            <person name="Beseler K.G."/>
            <person name="Brison A."/>
            <person name="Carone J.V."/>
            <person name="Caskin T.P."/>
            <person name="Diamond M."/>
            <person name="Durham M.E."/>
            <person name="Foxe J.M."/>
            <person name="Go M."/>
            <person name="Henderson B.A."/>
            <person name="Jones I.B."/>
            <person name="McGettigan J.A."/>
            <person name="Micheletti S.J."/>
            <person name="Nasrallah M.E."/>
            <person name="Ortiz D."/>
            <person name="Piller C.R."/>
            <person name="Privatt S.R."/>
            <person name="Schneider S.L."/>
            <person name="Sharp S."/>
            <person name="Smith T.C."/>
            <person name="Stanton J.D."/>
            <person name="Ullery H.E."/>
            <person name="Wilson R.J."/>
            <person name="Serrano M.G."/>
            <person name="Buck G."/>
            <person name="Lee V."/>
            <person name="Wang Y."/>
            <person name="Carvalho R."/>
            <person name="Voegtly L."/>
            <person name="Shi R."/>
            <person name="Duckworth R."/>
            <person name="Johnson A."/>
            <person name="Loviza R."/>
            <person name="Walstead R."/>
            <person name="Shah Z."/>
            <person name="Kiflezghi M."/>
            <person name="Wade K."/>
            <person name="Ball S.L."/>
            <person name="Bradley K.W."/>
            <person name="Asai D.J."/>
            <person name="Bowman C.A."/>
            <person name="Russell D.A."/>
            <person name="Pope W.H."/>
            <person name="Jacobs-Sera D."/>
            <person name="Hendrix R.W."/>
            <person name="Hatfull G.F."/>
        </authorList>
    </citation>
    <scope>NUCLEOTIDE SEQUENCE [LARGE SCALE GENOMIC DNA]</scope>
</reference>
<evidence type="ECO:0000313" key="9">
    <source>
        <dbReference type="EMBL" id="PPS95200.1"/>
    </source>
</evidence>
<evidence type="ECO:0000256" key="6">
    <source>
        <dbReference type="SAM" id="Coils"/>
    </source>
</evidence>
<organism evidence="8">
    <name type="scientific">Cryptosporidium hominis</name>
    <dbReference type="NCBI Taxonomy" id="237895"/>
    <lineage>
        <taxon>Eukaryota</taxon>
        <taxon>Sar</taxon>
        <taxon>Alveolata</taxon>
        <taxon>Apicomplexa</taxon>
        <taxon>Conoidasida</taxon>
        <taxon>Coccidia</taxon>
        <taxon>Eucoccidiorida</taxon>
        <taxon>Eimeriorina</taxon>
        <taxon>Cryptosporidiidae</taxon>
        <taxon>Cryptosporidium</taxon>
    </lineage>
</organism>
<accession>A0A0S4TBU7</accession>
<dbReference type="InterPro" id="IPR041243">
    <property type="entry name" value="STI1/HOP_DP"/>
</dbReference>
<name>A0A0S4TBU7_CRYHO</name>
<dbReference type="PANTHER" id="PTHR22904:SF523">
    <property type="entry name" value="STRESS-INDUCED-PHOSPHOPROTEIN 1"/>
    <property type="match status" value="1"/>
</dbReference>
<dbReference type="InterPro" id="IPR006636">
    <property type="entry name" value="STI1_HS-bd"/>
</dbReference>
<dbReference type="SMART" id="SM00727">
    <property type="entry name" value="STI1"/>
    <property type="match status" value="1"/>
</dbReference>
<dbReference type="PROSITE" id="PS50293">
    <property type="entry name" value="TPR_REGION"/>
    <property type="match status" value="1"/>
</dbReference>
<dbReference type="EMBL" id="LN877948">
    <property type="protein sequence ID" value="CUV04540.1"/>
    <property type="molecule type" value="Genomic_DNA"/>
</dbReference>
<dbReference type="VEuPathDB" id="CryptoDB:GY17_00002138"/>
<keyword evidence="6" id="KW-0175">Coiled coil</keyword>
<protein>
    <submittedName>
        <fullName evidence="9">Stress-induced protein sti1-like protein with TPR repeat</fullName>
    </submittedName>
</protein>
<evidence type="ECO:0000313" key="8">
    <source>
        <dbReference type="EMBL" id="CUV04540.1"/>
    </source>
</evidence>
<feature type="domain" description="STI1" evidence="7">
    <location>
        <begin position="275"/>
        <end position="314"/>
    </location>
</feature>
<feature type="coiled-coil region" evidence="6">
    <location>
        <begin position="93"/>
        <end position="132"/>
    </location>
</feature>
<dbReference type="Pfam" id="PF17830">
    <property type="entry name" value="STI1-HOP_DP"/>
    <property type="match status" value="1"/>
</dbReference>
<dbReference type="InterPro" id="IPR019734">
    <property type="entry name" value="TPR_rpt"/>
</dbReference>
<feature type="repeat" description="TPR" evidence="5">
    <location>
        <begin position="174"/>
        <end position="207"/>
    </location>
</feature>
<keyword evidence="3" id="KW-0677">Repeat</keyword>
<dbReference type="Gene3D" id="1.25.40.10">
    <property type="entry name" value="Tetratricopeptide repeat domain"/>
    <property type="match status" value="2"/>
</dbReference>
<dbReference type="SUPFAM" id="SSF48452">
    <property type="entry name" value="TPR-like"/>
    <property type="match status" value="2"/>
</dbReference>